<dbReference type="PANTHER" id="PTHR44591">
    <property type="entry name" value="STRESS RESPONSE REGULATOR PROTEIN 1"/>
    <property type="match status" value="1"/>
</dbReference>
<keyword evidence="1" id="KW-0597">Phosphoprotein</keyword>
<dbReference type="Gene3D" id="3.40.50.2300">
    <property type="match status" value="1"/>
</dbReference>
<dbReference type="SMART" id="SM00448">
    <property type="entry name" value="REC"/>
    <property type="match status" value="1"/>
</dbReference>
<dbReference type="InterPro" id="IPR011006">
    <property type="entry name" value="CheY-like_superfamily"/>
</dbReference>
<protein>
    <recommendedName>
        <fullName evidence="2">Response regulatory domain-containing protein</fullName>
    </recommendedName>
</protein>
<dbReference type="GO" id="GO:0000160">
    <property type="term" value="P:phosphorelay signal transduction system"/>
    <property type="evidence" value="ECO:0007669"/>
    <property type="project" value="InterPro"/>
</dbReference>
<dbReference type="AlphaFoldDB" id="A0A3B1BJS3"/>
<dbReference type="InterPro" id="IPR001789">
    <property type="entry name" value="Sig_transdc_resp-reg_receiver"/>
</dbReference>
<dbReference type="EMBL" id="UOGA01000010">
    <property type="protein sequence ID" value="VAX14771.1"/>
    <property type="molecule type" value="Genomic_DNA"/>
</dbReference>
<gene>
    <name evidence="3" type="ORF">MNBD_NITROSPINAE04-815</name>
</gene>
<proteinExistence type="predicted"/>
<evidence type="ECO:0000259" key="2">
    <source>
        <dbReference type="PROSITE" id="PS50110"/>
    </source>
</evidence>
<accession>A0A3B1BJS3</accession>
<dbReference type="PANTHER" id="PTHR44591:SF3">
    <property type="entry name" value="RESPONSE REGULATORY DOMAIN-CONTAINING PROTEIN"/>
    <property type="match status" value="1"/>
</dbReference>
<dbReference type="InterPro" id="IPR050595">
    <property type="entry name" value="Bact_response_regulator"/>
</dbReference>
<name>A0A3B1BJS3_9ZZZZ</name>
<organism evidence="3">
    <name type="scientific">hydrothermal vent metagenome</name>
    <dbReference type="NCBI Taxonomy" id="652676"/>
    <lineage>
        <taxon>unclassified sequences</taxon>
        <taxon>metagenomes</taxon>
        <taxon>ecological metagenomes</taxon>
    </lineage>
</organism>
<reference evidence="3" key="1">
    <citation type="submission" date="2018-06" db="EMBL/GenBank/DDBJ databases">
        <authorList>
            <person name="Zhirakovskaya E."/>
        </authorList>
    </citation>
    <scope>NUCLEOTIDE SEQUENCE</scope>
</reference>
<feature type="domain" description="Response regulatory" evidence="2">
    <location>
        <begin position="10"/>
        <end position="124"/>
    </location>
</feature>
<evidence type="ECO:0000313" key="3">
    <source>
        <dbReference type="EMBL" id="VAX14771.1"/>
    </source>
</evidence>
<sequence>MTSEKHNNKTVLIVDDEEEICRLFTRVLQNAGYKSLSASDGMEALVKAQDNNIDLVITDIRMPGISGLDLIRQLHDLEPQLPIIVISGFGGQAAAVESLERGAFFFLQKPFEASTLLDIVKKGMRLPHITNHAYVEVSNTIHNINFSFLPDLNILEGINSQVSAAARYMGYSLPLYSMILPFVINELLEKAIIIGKKESNDKEILLGAEISLDKITITINTNAKTFSPDEIPKSFDDIDISDTREMGMMMVRRYSDVLDFSDNGKNLTVIINKTSDGDTLNDESASSDNS</sequence>
<dbReference type="Pfam" id="PF00072">
    <property type="entry name" value="Response_reg"/>
    <property type="match status" value="1"/>
</dbReference>
<dbReference type="PROSITE" id="PS50110">
    <property type="entry name" value="RESPONSE_REGULATORY"/>
    <property type="match status" value="1"/>
</dbReference>
<evidence type="ECO:0000256" key="1">
    <source>
        <dbReference type="ARBA" id="ARBA00022553"/>
    </source>
</evidence>
<dbReference type="SUPFAM" id="SSF52172">
    <property type="entry name" value="CheY-like"/>
    <property type="match status" value="1"/>
</dbReference>